<dbReference type="PROSITE" id="PS50043">
    <property type="entry name" value="HTH_LUXR_2"/>
    <property type="match status" value="1"/>
</dbReference>
<dbReference type="InterPro" id="IPR036388">
    <property type="entry name" value="WH-like_DNA-bd_sf"/>
</dbReference>
<evidence type="ECO:0000256" key="1">
    <source>
        <dbReference type="ARBA" id="ARBA00023015"/>
    </source>
</evidence>
<sequence>MDRPAANEGEDTRLGAPSRLAQTRPPRMPHHHLPRPELFRAASEPSLPDAPATVTAILGGAGTGKSVLAAEYAASATGSCWLTVTDQHTVLDQLRQSVLTARTDSAQMQDLRPPDPLSRHGDDFLIVIDDAHLITDRQVTDRLAELIRWAPASTRFAVVGRFEPPGLLTRARQDCRVVNINGEHLAFTAPQVNALGHRYGRTLDDETTRRLLRHTHGWAAAVALWLGDSTASAGAIVPGSLLTDYLHARILGGRSDRVQQILAGGAVPGEVSDELLVELTGETNAPAALLHVAAEEAFLSVSRRDDRLRFRFLPMALRFFAEHPAVGPQPTTRRAALAARSHLAHHRYADAVAAAVASADAATLTAVLGDENVRLTLVDSPQLLIDELADIRLEADTPDAVKLVVAVADTLAAGTLLLRDSVDYLTYTPQLQPLCDAVVALVAATTAPGVVPTTPPVDTQQASLSRLAHRDNDVYPSGMRQYAEIHTALAATILGDYPTAAKALSHAALIAAATSDESLAAAVGLARLPLATLSGDLRAATPPPRTTGPRTPGETESLTILGHMFAELAAHYRLEPIPPDPVWRTAIDGQPNHVQRTIRLLSTLIDGQSSRSHPESDLFPTGDQETLPKPVLALTAAETQQRLVDRREMRLAAAFARHVRLNLGDCAETVVTQAQLGHAGDRTPALRSAVDGSTTHHHPATVVWAGVLLAITDSHNSQAWLAEALATAERSGAYLPFLSLREKALPLLDEHSATIAPPSWLRARLRDTANRVRLSPKEVQVLLCLAEPQTVGDVAERLFVSVNTAKTHIRQIYRKLGVSTRREALAEARRQGLL</sequence>
<keyword evidence="2" id="KW-0238">DNA-binding</keyword>
<dbReference type="AlphaFoldDB" id="A0A7I9UYS2"/>
<evidence type="ECO:0000256" key="3">
    <source>
        <dbReference type="ARBA" id="ARBA00023163"/>
    </source>
</evidence>
<evidence type="ECO:0000259" key="5">
    <source>
        <dbReference type="PROSITE" id="PS50043"/>
    </source>
</evidence>
<dbReference type="SMART" id="SM00421">
    <property type="entry name" value="HTH_LUXR"/>
    <property type="match status" value="1"/>
</dbReference>
<keyword evidence="3" id="KW-0804">Transcription</keyword>
<dbReference type="CDD" id="cd06170">
    <property type="entry name" value="LuxR_C_like"/>
    <property type="match status" value="1"/>
</dbReference>
<feature type="compositionally biased region" description="Basic and acidic residues" evidence="4">
    <location>
        <begin position="1"/>
        <end position="13"/>
    </location>
</feature>
<keyword evidence="1" id="KW-0805">Transcription regulation</keyword>
<evidence type="ECO:0000256" key="4">
    <source>
        <dbReference type="SAM" id="MobiDB-lite"/>
    </source>
</evidence>
<dbReference type="GO" id="GO:0003677">
    <property type="term" value="F:DNA binding"/>
    <property type="evidence" value="ECO:0007669"/>
    <property type="project" value="UniProtKB-KW"/>
</dbReference>
<comment type="caution">
    <text evidence="6">The sequence shown here is derived from an EMBL/GenBank/DDBJ whole genome shotgun (WGS) entry which is preliminary data.</text>
</comment>
<gene>
    <name evidence="6" type="ORF">nbrc107697_23730</name>
</gene>
<dbReference type="Proteomes" id="UP000444980">
    <property type="component" value="Unassembled WGS sequence"/>
</dbReference>
<dbReference type="PANTHER" id="PTHR44688">
    <property type="entry name" value="DNA-BINDING TRANSCRIPTIONAL ACTIVATOR DEVR_DOSR"/>
    <property type="match status" value="1"/>
</dbReference>
<dbReference type="Gene3D" id="1.10.10.10">
    <property type="entry name" value="Winged helix-like DNA-binding domain superfamily/Winged helix DNA-binding domain"/>
    <property type="match status" value="1"/>
</dbReference>
<dbReference type="PANTHER" id="PTHR44688:SF16">
    <property type="entry name" value="DNA-BINDING TRANSCRIPTIONAL ACTIVATOR DEVR_DOSR"/>
    <property type="match status" value="1"/>
</dbReference>
<dbReference type="EMBL" id="BJOU01000002">
    <property type="protein sequence ID" value="GED98334.1"/>
    <property type="molecule type" value="Genomic_DNA"/>
</dbReference>
<accession>A0A7I9UYS2</accession>
<dbReference type="InterPro" id="IPR016032">
    <property type="entry name" value="Sig_transdc_resp-reg_C-effctor"/>
</dbReference>
<dbReference type="InterPro" id="IPR027417">
    <property type="entry name" value="P-loop_NTPase"/>
</dbReference>
<evidence type="ECO:0000313" key="6">
    <source>
        <dbReference type="EMBL" id="GED98334.1"/>
    </source>
</evidence>
<reference evidence="7" key="1">
    <citation type="submission" date="2019-06" db="EMBL/GenBank/DDBJ databases">
        <title>Gordonia isolated from sludge of a wastewater treatment plant.</title>
        <authorList>
            <person name="Tamura T."/>
            <person name="Aoyama K."/>
            <person name="Kang Y."/>
            <person name="Saito S."/>
            <person name="Akiyama N."/>
            <person name="Yazawa K."/>
            <person name="Gonoi T."/>
            <person name="Mikami Y."/>
        </authorList>
    </citation>
    <scope>NUCLEOTIDE SEQUENCE [LARGE SCALE GENOMIC DNA]</scope>
    <source>
        <strain evidence="7">NBRC 107697</strain>
    </source>
</reference>
<feature type="region of interest" description="Disordered" evidence="4">
    <location>
        <begin position="607"/>
        <end position="626"/>
    </location>
</feature>
<name>A0A7I9UYS2_9ACTN</name>
<organism evidence="6 7">
    <name type="scientific">Gordonia crocea</name>
    <dbReference type="NCBI Taxonomy" id="589162"/>
    <lineage>
        <taxon>Bacteria</taxon>
        <taxon>Bacillati</taxon>
        <taxon>Actinomycetota</taxon>
        <taxon>Actinomycetes</taxon>
        <taxon>Mycobacteriales</taxon>
        <taxon>Gordoniaceae</taxon>
        <taxon>Gordonia</taxon>
    </lineage>
</organism>
<evidence type="ECO:0000256" key="2">
    <source>
        <dbReference type="ARBA" id="ARBA00023125"/>
    </source>
</evidence>
<dbReference type="SUPFAM" id="SSF46894">
    <property type="entry name" value="C-terminal effector domain of the bipartite response regulators"/>
    <property type="match status" value="1"/>
</dbReference>
<feature type="region of interest" description="Disordered" evidence="4">
    <location>
        <begin position="1"/>
        <end position="33"/>
    </location>
</feature>
<keyword evidence="7" id="KW-1185">Reference proteome</keyword>
<dbReference type="SUPFAM" id="SSF52540">
    <property type="entry name" value="P-loop containing nucleoside triphosphate hydrolases"/>
    <property type="match status" value="1"/>
</dbReference>
<dbReference type="InterPro" id="IPR000792">
    <property type="entry name" value="Tscrpt_reg_LuxR_C"/>
</dbReference>
<evidence type="ECO:0000313" key="7">
    <source>
        <dbReference type="Proteomes" id="UP000444980"/>
    </source>
</evidence>
<proteinExistence type="predicted"/>
<dbReference type="Gene3D" id="3.40.50.300">
    <property type="entry name" value="P-loop containing nucleotide triphosphate hydrolases"/>
    <property type="match status" value="1"/>
</dbReference>
<protein>
    <recommendedName>
        <fullName evidence="5">HTH luxR-type domain-containing protein</fullName>
    </recommendedName>
</protein>
<feature type="domain" description="HTH luxR-type" evidence="5">
    <location>
        <begin position="767"/>
        <end position="832"/>
    </location>
</feature>
<dbReference type="Pfam" id="PF00196">
    <property type="entry name" value="GerE"/>
    <property type="match status" value="1"/>
</dbReference>
<dbReference type="GO" id="GO:0006355">
    <property type="term" value="P:regulation of DNA-templated transcription"/>
    <property type="evidence" value="ECO:0007669"/>
    <property type="project" value="InterPro"/>
</dbReference>